<evidence type="ECO:0000313" key="3">
    <source>
        <dbReference type="EMBL" id="CAD8101492.1"/>
    </source>
</evidence>
<dbReference type="AlphaFoldDB" id="A0A8S1PDU8"/>
<evidence type="ECO:0000313" key="4">
    <source>
        <dbReference type="Proteomes" id="UP000692954"/>
    </source>
</evidence>
<protein>
    <recommendedName>
        <fullName evidence="5">Transmembrane protein</fullName>
    </recommendedName>
</protein>
<name>A0A8S1PDU8_9CILI</name>
<reference evidence="3" key="1">
    <citation type="submission" date="2021-01" db="EMBL/GenBank/DDBJ databases">
        <authorList>
            <consortium name="Genoscope - CEA"/>
            <person name="William W."/>
        </authorList>
    </citation>
    <scope>NUCLEOTIDE SEQUENCE</scope>
</reference>
<sequence>MLNIFRKFKACISKCITCDTKTEITNNADCEYYHNDNRFKQGDTKFMQHQSIGYIVIGVVKDDKQTYQDYVIMVHQYKNRLAHQLVFHVLIIIEMHHQNQMAPIVMLLILVLQILFQLLLLLLINSYGVEECLRIQQLLNHLFIILMQALLTVQQFTYVKRLFINKCNQELKCEMCQIKLLVEDVLLLKEYVVFILWRESLLLLIVHLQDIQIQLFQLDVNTLQQLPVNCMSRIFADISYPPFQDHVIKFLKIKYFVLVQSQFYSQNKIFQNLIFVFNIDLMKHTNCEQDLKGFGQIQNLILQLNKRNLENQITQLKKSFASFRNKFEEYSQIISSMKKQLINVSECLIQQEYQFNQIVISKKQIFLRTQLDAFNITFYLQLIWFSS</sequence>
<keyword evidence="1" id="KW-0175">Coiled coil</keyword>
<evidence type="ECO:0000256" key="2">
    <source>
        <dbReference type="SAM" id="Phobius"/>
    </source>
</evidence>
<keyword evidence="2" id="KW-1133">Transmembrane helix</keyword>
<evidence type="ECO:0000256" key="1">
    <source>
        <dbReference type="SAM" id="Coils"/>
    </source>
</evidence>
<feature type="coiled-coil region" evidence="1">
    <location>
        <begin position="299"/>
        <end position="326"/>
    </location>
</feature>
<keyword evidence="4" id="KW-1185">Reference proteome</keyword>
<comment type="caution">
    <text evidence="3">The sequence shown here is derived from an EMBL/GenBank/DDBJ whole genome shotgun (WGS) entry which is preliminary data.</text>
</comment>
<evidence type="ECO:0008006" key="5">
    <source>
        <dbReference type="Google" id="ProtNLM"/>
    </source>
</evidence>
<keyword evidence="2" id="KW-0812">Transmembrane</keyword>
<dbReference type="Proteomes" id="UP000692954">
    <property type="component" value="Unassembled WGS sequence"/>
</dbReference>
<organism evidence="3 4">
    <name type="scientific">Paramecium sonneborni</name>
    <dbReference type="NCBI Taxonomy" id="65129"/>
    <lineage>
        <taxon>Eukaryota</taxon>
        <taxon>Sar</taxon>
        <taxon>Alveolata</taxon>
        <taxon>Ciliophora</taxon>
        <taxon>Intramacronucleata</taxon>
        <taxon>Oligohymenophorea</taxon>
        <taxon>Peniculida</taxon>
        <taxon>Parameciidae</taxon>
        <taxon>Paramecium</taxon>
    </lineage>
</organism>
<feature type="transmembrane region" description="Helical" evidence="2">
    <location>
        <begin position="139"/>
        <end position="159"/>
    </location>
</feature>
<proteinExistence type="predicted"/>
<dbReference type="EMBL" id="CAJJDN010000076">
    <property type="protein sequence ID" value="CAD8101492.1"/>
    <property type="molecule type" value="Genomic_DNA"/>
</dbReference>
<keyword evidence="2" id="KW-0472">Membrane</keyword>
<feature type="transmembrane region" description="Helical" evidence="2">
    <location>
        <begin position="104"/>
        <end position="127"/>
    </location>
</feature>
<accession>A0A8S1PDU8</accession>
<gene>
    <name evidence="3" type="ORF">PSON_ATCC_30995.1.T0760011</name>
</gene>